<accession>A0ABQ1UTP4</accession>
<name>A0ABQ1UTP4_9BACT</name>
<dbReference type="EMBL" id="BMHT01000010">
    <property type="protein sequence ID" value="GGF26557.1"/>
    <property type="molecule type" value="Genomic_DNA"/>
</dbReference>
<comment type="caution">
    <text evidence="2">The sequence shown here is derived from an EMBL/GenBank/DDBJ whole genome shotgun (WGS) entry which is preliminary data.</text>
</comment>
<feature type="chain" id="PRO_5046223597" description="Glycoside hydrolase family 65" evidence="1">
    <location>
        <begin position="26"/>
        <end position="720"/>
    </location>
</feature>
<proteinExistence type="predicted"/>
<keyword evidence="1" id="KW-0732">Signal</keyword>
<dbReference type="InterPro" id="IPR012341">
    <property type="entry name" value="6hp_glycosidase-like_sf"/>
</dbReference>
<protein>
    <recommendedName>
        <fullName evidence="4">Glycoside hydrolase family 65</fullName>
    </recommendedName>
</protein>
<dbReference type="SUPFAM" id="SSF48208">
    <property type="entry name" value="Six-hairpin glycosidases"/>
    <property type="match status" value="1"/>
</dbReference>
<organism evidence="2 3">
    <name type="scientific">Hymenobacter cavernae</name>
    <dbReference type="NCBI Taxonomy" id="2044852"/>
    <lineage>
        <taxon>Bacteria</taxon>
        <taxon>Pseudomonadati</taxon>
        <taxon>Bacteroidota</taxon>
        <taxon>Cytophagia</taxon>
        <taxon>Cytophagales</taxon>
        <taxon>Hymenobacteraceae</taxon>
        <taxon>Hymenobacter</taxon>
    </lineage>
</organism>
<dbReference type="InterPro" id="IPR008928">
    <property type="entry name" value="6-hairpin_glycosidase_sf"/>
</dbReference>
<feature type="signal peptide" evidence="1">
    <location>
        <begin position="1"/>
        <end position="25"/>
    </location>
</feature>
<dbReference type="Gene3D" id="1.50.10.10">
    <property type="match status" value="1"/>
</dbReference>
<evidence type="ECO:0008006" key="4">
    <source>
        <dbReference type="Google" id="ProtNLM"/>
    </source>
</evidence>
<keyword evidence="3" id="KW-1185">Reference proteome</keyword>
<evidence type="ECO:0000313" key="3">
    <source>
        <dbReference type="Proteomes" id="UP000632273"/>
    </source>
</evidence>
<gene>
    <name evidence="2" type="ORF">GCM10011383_42590</name>
</gene>
<dbReference type="RefSeq" id="WP_229755407.1">
    <property type="nucleotide sequence ID" value="NZ_BMHT01000010.1"/>
</dbReference>
<evidence type="ECO:0000256" key="1">
    <source>
        <dbReference type="SAM" id="SignalP"/>
    </source>
</evidence>
<sequence>MPYPPKLLASLLLTGVTLTAFPVVAQQTPIDRKALVERHKVVNTRTDSLASLTVGNGKFAFTTDITGLQTFPEYYQKGVSLGTESEWGWHSFPNTDNYKVEEAQREYLLNGRKIPYTVQVKTPARAVAATDFLRANPHRLQLGNLGFVLLKKDGSKATINDLRDIRQVLNPWTGEITSHFTLEGTPVDVVTLGHQERDAVAVQVKSALVKQQRLKIFLRFPYPTAEWTDEGVNYKNADKHQSKITRQDSKSALVGHEIDDDQYAVHFAWSDKAKLATGKQPHEFVLTADGKQDQLEVVVEFIKPQTKMMGPSLSFAATRTSSQTRWKSFWSSGAAVDFSGTTDPRAAELERRIVLSQYLIKTQTTGHFPPQETGLTYNSWFGKPHLEMHWWHDMHYGLWGRPDLLEESLEWYLRPEVQAGAKAIAKRQGFEGLRWQKMTDNQGKEAPSSVGAFLIWQQPHPIYMAELIYRAKKDPATLKKYQDMVFGTAEFMASYPYYEKDKDRYILGKGLIPAQERFKAEETFNPTYELVYWHWALNVAQQWRERAGLGRNPKWDEVIKKLSKLPEANGVYLATESATDSYTNPEYKTDHPSVFGALGMMPNTGQQNLGTMRRTFDLIWKDWSWNDTWGWDFPMTAMTATRLGLPDKAIDALLMKVHTNTYLPNGHNFQDDRLRIYLPGNGGLLAAIALMCAGYDGSTEATPGIPKDWKVKWEGLQKMP</sequence>
<reference evidence="3" key="1">
    <citation type="journal article" date="2019" name="Int. J. Syst. Evol. Microbiol.">
        <title>The Global Catalogue of Microorganisms (GCM) 10K type strain sequencing project: providing services to taxonomists for standard genome sequencing and annotation.</title>
        <authorList>
            <consortium name="The Broad Institute Genomics Platform"/>
            <consortium name="The Broad Institute Genome Sequencing Center for Infectious Disease"/>
            <person name="Wu L."/>
            <person name="Ma J."/>
        </authorList>
    </citation>
    <scope>NUCLEOTIDE SEQUENCE [LARGE SCALE GENOMIC DNA]</scope>
    <source>
        <strain evidence="3">CGMCC 1.15197</strain>
    </source>
</reference>
<evidence type="ECO:0000313" key="2">
    <source>
        <dbReference type="EMBL" id="GGF26557.1"/>
    </source>
</evidence>
<dbReference type="Proteomes" id="UP000632273">
    <property type="component" value="Unassembled WGS sequence"/>
</dbReference>